<comment type="caution">
    <text evidence="1">The sequence shown here is derived from an EMBL/GenBank/DDBJ whole genome shotgun (WGS) entry which is preliminary data.</text>
</comment>
<protein>
    <submittedName>
        <fullName evidence="1">Uncharacterized protein</fullName>
    </submittedName>
</protein>
<dbReference type="Proteomes" id="UP000475862">
    <property type="component" value="Unassembled WGS sequence"/>
</dbReference>
<proteinExistence type="predicted"/>
<keyword evidence="2" id="KW-1185">Reference proteome</keyword>
<sequence>MSHRPFSPSYHLSLHEVPGQKKQPNMEEALNENISIKIIKFLTKIHVIKKFNKNHSLFMIKAYKLIIYYTSDERNVCSLLHRHYHHHQHHHRNFYDVYEHSMNGPPFRATSIKYSADNRQNSIMSKTAITAGKFEVDRIKLMGTSLFEPFLINKMCNSKLRIKNLSQGFSKAVYTVPKTSKKNIGVNKCLPFTLVKNKIIKFLKHDTNSSKKLSNVSLIKSKKNKIIELVSDIILKTSSPDKILFRTKFDYSIICLKNDSIQSFNVIAYRLLSSSEFIIIKFFAQYRNEPMKTINLLDYAMTMDATFDTLCLMIKKISLNHSIRLKLQVFTNLCWKQMVFDFLVFGIHNKLLGRYKSWALKQINRKKTTFETKRRTL</sequence>
<reference evidence="1 2" key="1">
    <citation type="submission" date="2019-08" db="EMBL/GenBank/DDBJ databases">
        <title>The genome of the soybean aphid Biotype 1, its phylome, world population structure and adaptation to the North American continent.</title>
        <authorList>
            <person name="Giordano R."/>
            <person name="Donthu R.K."/>
            <person name="Hernandez A.G."/>
            <person name="Wright C.L."/>
            <person name="Zimin A.V."/>
        </authorList>
    </citation>
    <scope>NUCLEOTIDE SEQUENCE [LARGE SCALE GENOMIC DNA]</scope>
    <source>
        <tissue evidence="1">Whole aphids</tissue>
    </source>
</reference>
<dbReference type="EMBL" id="VYZN01000027">
    <property type="protein sequence ID" value="KAE9534975.1"/>
    <property type="molecule type" value="Genomic_DNA"/>
</dbReference>
<gene>
    <name evidence="1" type="ORF">AGLY_008267</name>
</gene>
<dbReference type="AlphaFoldDB" id="A0A6G0TLC7"/>
<organism evidence="1 2">
    <name type="scientific">Aphis glycines</name>
    <name type="common">Soybean aphid</name>
    <dbReference type="NCBI Taxonomy" id="307491"/>
    <lineage>
        <taxon>Eukaryota</taxon>
        <taxon>Metazoa</taxon>
        <taxon>Ecdysozoa</taxon>
        <taxon>Arthropoda</taxon>
        <taxon>Hexapoda</taxon>
        <taxon>Insecta</taxon>
        <taxon>Pterygota</taxon>
        <taxon>Neoptera</taxon>
        <taxon>Paraneoptera</taxon>
        <taxon>Hemiptera</taxon>
        <taxon>Sternorrhyncha</taxon>
        <taxon>Aphidomorpha</taxon>
        <taxon>Aphidoidea</taxon>
        <taxon>Aphididae</taxon>
        <taxon>Aphidini</taxon>
        <taxon>Aphis</taxon>
        <taxon>Aphis</taxon>
    </lineage>
</organism>
<name>A0A6G0TLC7_APHGL</name>
<evidence type="ECO:0000313" key="1">
    <source>
        <dbReference type="EMBL" id="KAE9534975.1"/>
    </source>
</evidence>
<accession>A0A6G0TLC7</accession>
<evidence type="ECO:0000313" key="2">
    <source>
        <dbReference type="Proteomes" id="UP000475862"/>
    </source>
</evidence>